<keyword evidence="2" id="KW-1185">Reference proteome</keyword>
<reference evidence="2" key="1">
    <citation type="submission" date="2016-06" db="EMBL/GenBank/DDBJ databases">
        <authorList>
            <person name="Varghese N."/>
        </authorList>
    </citation>
    <scope>NUCLEOTIDE SEQUENCE [LARGE SCALE GENOMIC DNA]</scope>
    <source>
        <strain evidence="2">DSM 45555</strain>
    </source>
</reference>
<dbReference type="Proteomes" id="UP000198551">
    <property type="component" value="Unassembled WGS sequence"/>
</dbReference>
<evidence type="ECO:0000313" key="2">
    <source>
        <dbReference type="Proteomes" id="UP000198551"/>
    </source>
</evidence>
<evidence type="ECO:0000313" key="1">
    <source>
        <dbReference type="EMBL" id="SCF12846.1"/>
    </source>
</evidence>
<organism evidence="1 2">
    <name type="scientific">Micromonospora marina</name>
    <dbReference type="NCBI Taxonomy" id="307120"/>
    <lineage>
        <taxon>Bacteria</taxon>
        <taxon>Bacillati</taxon>
        <taxon>Actinomycetota</taxon>
        <taxon>Actinomycetes</taxon>
        <taxon>Micromonosporales</taxon>
        <taxon>Micromonosporaceae</taxon>
        <taxon>Micromonospora</taxon>
    </lineage>
</organism>
<name>A0A1C4XWX7_9ACTN</name>
<dbReference type="RefSeq" id="WP_091045608.1">
    <property type="nucleotide sequence ID" value="NZ_FMCV01000009.1"/>
</dbReference>
<protein>
    <submittedName>
        <fullName evidence="1">Uncharacterized protein</fullName>
    </submittedName>
</protein>
<accession>A0A1C4XWX7</accession>
<sequence>MLVLPIDGSQTLLVLAVPAPQFKDKANGVAATDRVTGAPLVEVPLALTVEGGQPQVLRVSVPQPSVPKDLAVGQMVRASGLTFVTGEKNGRAWQIFRASALTAVKPG</sequence>
<proteinExistence type="predicted"/>
<dbReference type="AlphaFoldDB" id="A0A1C4XWX7"/>
<dbReference type="EMBL" id="FMCV01000009">
    <property type="protein sequence ID" value="SCF12846.1"/>
    <property type="molecule type" value="Genomic_DNA"/>
</dbReference>
<gene>
    <name evidence="1" type="ORF">GA0070215_10913</name>
</gene>